<dbReference type="Proteomes" id="UP000028725">
    <property type="component" value="Unassembled WGS sequence"/>
</dbReference>
<comment type="caution">
    <text evidence="1">The sequence shown here is derived from an EMBL/GenBank/DDBJ whole genome shotgun (WGS) entry which is preliminary data.</text>
</comment>
<evidence type="ECO:0000313" key="2">
    <source>
        <dbReference type="Proteomes" id="UP000028725"/>
    </source>
</evidence>
<gene>
    <name evidence="1" type="ORF">DB31_7156</name>
</gene>
<name>A0A085WJQ6_9BACT</name>
<dbReference type="AlphaFoldDB" id="A0A085WJQ6"/>
<dbReference type="EMBL" id="JMCB01000006">
    <property type="protein sequence ID" value="KFE67919.1"/>
    <property type="molecule type" value="Genomic_DNA"/>
</dbReference>
<evidence type="ECO:0000313" key="1">
    <source>
        <dbReference type="EMBL" id="KFE67919.1"/>
    </source>
</evidence>
<proteinExistence type="predicted"/>
<accession>A0A085WJQ6</accession>
<sequence length="240" mass="24527">MGTALYVTIDFDPSMMMDQLRVSGTVAGSGVGPQVLPAQPERLLANGDTFRVLLPSAPDKAEAELTVEGLREGTRVSQGKAQVQVLENMEVDVTVRLEPTPPDDGVFCPNCPDGCCMSGVCTTSTFNTCGTGGIACTTCNARTADSCSNKGFCACGRSAACDPRTTDRCLSGLCRCGLNAPCGFGQECVSGRCECTPNSCAGCCSGGVCNPGNTKDRCGKGGGACVKCADTCNTTTGTCS</sequence>
<keyword evidence="2" id="KW-1185">Reference proteome</keyword>
<organism evidence="1 2">
    <name type="scientific">Hyalangium minutum</name>
    <dbReference type="NCBI Taxonomy" id="394096"/>
    <lineage>
        <taxon>Bacteria</taxon>
        <taxon>Pseudomonadati</taxon>
        <taxon>Myxococcota</taxon>
        <taxon>Myxococcia</taxon>
        <taxon>Myxococcales</taxon>
        <taxon>Cystobacterineae</taxon>
        <taxon>Archangiaceae</taxon>
        <taxon>Hyalangium</taxon>
    </lineage>
</organism>
<protein>
    <submittedName>
        <fullName evidence="1">Uncharacterized protein</fullName>
    </submittedName>
</protein>
<dbReference type="STRING" id="394096.DB31_7156"/>
<reference evidence="1 2" key="1">
    <citation type="submission" date="2014-04" db="EMBL/GenBank/DDBJ databases">
        <title>Genome assembly of Hyalangium minutum DSM 14724.</title>
        <authorList>
            <person name="Sharma G."/>
            <person name="Subramanian S."/>
        </authorList>
    </citation>
    <scope>NUCLEOTIDE SEQUENCE [LARGE SCALE GENOMIC DNA]</scope>
    <source>
        <strain evidence="1 2">DSM 14724</strain>
    </source>
</reference>